<accession>A0A543K488</accession>
<reference evidence="4 5" key="1">
    <citation type="submission" date="2019-06" db="EMBL/GenBank/DDBJ databases">
        <title>Genomic Encyclopedia of Archaeal and Bacterial Type Strains, Phase II (KMG-II): from individual species to whole genera.</title>
        <authorList>
            <person name="Goeker M."/>
        </authorList>
    </citation>
    <scope>NUCLEOTIDE SEQUENCE [LARGE SCALE GENOMIC DNA]</scope>
    <source>
        <strain evidence="4 5">DSM 18423</strain>
    </source>
</reference>
<dbReference type="Gene3D" id="3.40.50.2000">
    <property type="entry name" value="Glycogen Phosphorylase B"/>
    <property type="match status" value="1"/>
</dbReference>
<evidence type="ECO:0000256" key="1">
    <source>
        <dbReference type="ARBA" id="ARBA00022676"/>
    </source>
</evidence>
<evidence type="ECO:0000256" key="2">
    <source>
        <dbReference type="ARBA" id="ARBA00022679"/>
    </source>
</evidence>
<dbReference type="GO" id="GO:0016757">
    <property type="term" value="F:glycosyltransferase activity"/>
    <property type="evidence" value="ECO:0007669"/>
    <property type="project" value="UniProtKB-KW"/>
</dbReference>
<dbReference type="Proteomes" id="UP000320582">
    <property type="component" value="Unassembled WGS sequence"/>
</dbReference>
<dbReference type="CDD" id="cd03801">
    <property type="entry name" value="GT4_PimA-like"/>
    <property type="match status" value="1"/>
</dbReference>
<dbReference type="OrthoDB" id="9790710at2"/>
<dbReference type="EMBL" id="VFPT01000004">
    <property type="protein sequence ID" value="TQM89903.1"/>
    <property type="molecule type" value="Genomic_DNA"/>
</dbReference>
<evidence type="ECO:0000313" key="5">
    <source>
        <dbReference type="Proteomes" id="UP000320582"/>
    </source>
</evidence>
<dbReference type="SUPFAM" id="SSF53756">
    <property type="entry name" value="UDP-Glycosyltransferase/glycogen phosphorylase"/>
    <property type="match status" value="1"/>
</dbReference>
<dbReference type="PANTHER" id="PTHR12526">
    <property type="entry name" value="GLYCOSYLTRANSFERASE"/>
    <property type="match status" value="1"/>
</dbReference>
<organism evidence="4 5">
    <name type="scientific">Roseinatronobacter monicus</name>
    <dbReference type="NCBI Taxonomy" id="393481"/>
    <lineage>
        <taxon>Bacteria</taxon>
        <taxon>Pseudomonadati</taxon>
        <taxon>Pseudomonadota</taxon>
        <taxon>Alphaproteobacteria</taxon>
        <taxon>Rhodobacterales</taxon>
        <taxon>Paracoccaceae</taxon>
        <taxon>Roseinatronobacter</taxon>
    </lineage>
</organism>
<evidence type="ECO:0000259" key="3">
    <source>
        <dbReference type="Pfam" id="PF00534"/>
    </source>
</evidence>
<feature type="domain" description="Glycosyl transferase family 1" evidence="3">
    <location>
        <begin position="260"/>
        <end position="371"/>
    </location>
</feature>
<dbReference type="PANTHER" id="PTHR12526:SF510">
    <property type="entry name" value="D-INOSITOL 3-PHOSPHATE GLYCOSYLTRANSFERASE"/>
    <property type="match status" value="1"/>
</dbReference>
<evidence type="ECO:0000313" key="4">
    <source>
        <dbReference type="EMBL" id="TQM89903.1"/>
    </source>
</evidence>
<keyword evidence="1" id="KW-0328">Glycosyltransferase</keyword>
<name>A0A543K488_9RHOB</name>
<protein>
    <submittedName>
        <fullName evidence="4">Glycosyltransferase involved in cell wall biosynthesis</fullName>
    </submittedName>
</protein>
<dbReference type="RefSeq" id="WP_142085477.1">
    <property type="nucleotide sequence ID" value="NZ_VFPT01000004.1"/>
</dbReference>
<proteinExistence type="predicted"/>
<gene>
    <name evidence="4" type="ORF">BD293_4217</name>
</gene>
<dbReference type="AlphaFoldDB" id="A0A543K488"/>
<dbReference type="Pfam" id="PF00534">
    <property type="entry name" value="Glycos_transf_1"/>
    <property type="match status" value="1"/>
</dbReference>
<keyword evidence="2 4" id="KW-0808">Transferase</keyword>
<keyword evidence="5" id="KW-1185">Reference proteome</keyword>
<sequence length="397" mass="44633">MKIVFLSFKSLIDRDSGAALELKTVMEFLAANGDTCSSYCINCYDVGENYTHDEEIRKGSSQKVLPGQVFKYISKGISHHLYVGVSKDTRNLTSDDLRNYIKLTKAYLDQEKPDLVIFFGSKEMMPILETAYAIGAKIAFYLGSAALVESHKPLIEISDHLVVPSKFIGDHYQRMFGKLCVKINTSLPFTPVSFGDIDYTTRQNYGFVTLVNPTPDKGGHIFMAMSQRFKNENRLFLCIESRGKRSFWRKSGIKVDHFENLLWAPWQSDIRKLLRRSALLVMPSLVNEAAGKVISEAMALGVPCLGYDVGGIKEQIGLGGRTLRFDSVLASDKVTGSYTSRVPKGPIDDWEKEIRDILSDKEEYENLSKAALTEANRFLIERTAMTWRELGTPSSNL</sequence>
<comment type="caution">
    <text evidence="4">The sequence shown here is derived from an EMBL/GenBank/DDBJ whole genome shotgun (WGS) entry which is preliminary data.</text>
</comment>
<dbReference type="InterPro" id="IPR001296">
    <property type="entry name" value="Glyco_trans_1"/>
</dbReference>